<comment type="caution">
    <text evidence="1">The sequence shown here is derived from an EMBL/GenBank/DDBJ whole genome shotgun (WGS) entry which is preliminary data.</text>
</comment>
<keyword evidence="2" id="KW-1185">Reference proteome</keyword>
<evidence type="ECO:0000313" key="2">
    <source>
        <dbReference type="Proteomes" id="UP001216579"/>
    </source>
</evidence>
<dbReference type="EMBL" id="JARJBC010000009">
    <property type="protein sequence ID" value="MDF3290739.1"/>
    <property type="molecule type" value="Genomic_DNA"/>
</dbReference>
<organism evidence="1 2">
    <name type="scientific">Streptomyces silvisoli</name>
    <dbReference type="NCBI Taxonomy" id="3034235"/>
    <lineage>
        <taxon>Bacteria</taxon>
        <taxon>Bacillati</taxon>
        <taxon>Actinomycetota</taxon>
        <taxon>Actinomycetes</taxon>
        <taxon>Kitasatosporales</taxon>
        <taxon>Streptomycetaceae</taxon>
        <taxon>Streptomyces</taxon>
    </lineage>
</organism>
<dbReference type="Proteomes" id="UP001216579">
    <property type="component" value="Unassembled WGS sequence"/>
</dbReference>
<name>A0ABT5ZMB1_9ACTN</name>
<proteinExistence type="predicted"/>
<gene>
    <name evidence="1" type="ORF">P3G67_16105</name>
</gene>
<sequence>MNAVATVTQLPAAATDATDMCSVIELLDAITRREGWDVRDAMSEARLYLNDADMVARPVAEIQAKRSAVLVAMADFLAVVKA</sequence>
<dbReference type="RefSeq" id="WP_276094122.1">
    <property type="nucleotide sequence ID" value="NZ_JARJBC010000009.1"/>
</dbReference>
<accession>A0ABT5ZMB1</accession>
<evidence type="ECO:0000313" key="1">
    <source>
        <dbReference type="EMBL" id="MDF3290739.1"/>
    </source>
</evidence>
<reference evidence="1 2" key="1">
    <citation type="submission" date="2023-03" db="EMBL/GenBank/DDBJ databases">
        <title>Draft genome sequence of Streptomyces sp. RB6PN23 isolated from peat swamp forest in Thailand.</title>
        <authorList>
            <person name="Klaysubun C."/>
            <person name="Duangmal K."/>
        </authorList>
    </citation>
    <scope>NUCLEOTIDE SEQUENCE [LARGE SCALE GENOMIC DNA]</scope>
    <source>
        <strain evidence="1 2">RB6PN23</strain>
    </source>
</reference>
<protein>
    <submittedName>
        <fullName evidence="1">Uncharacterized protein</fullName>
    </submittedName>
</protein>